<comment type="similarity">
    <text evidence="4">Belongs to the FliF family.</text>
</comment>
<evidence type="ECO:0000256" key="3">
    <source>
        <dbReference type="ARBA" id="ARBA00004651"/>
    </source>
</evidence>
<evidence type="ECO:0000256" key="5">
    <source>
        <dbReference type="ARBA" id="ARBA00017949"/>
    </source>
</evidence>
<name>A0A846ZME1_9GAMM</name>
<dbReference type="PIRSF" id="PIRSF004862">
    <property type="entry name" value="FliF"/>
    <property type="match status" value="1"/>
</dbReference>
<dbReference type="InterPro" id="IPR043427">
    <property type="entry name" value="YscJ/FliF"/>
</dbReference>
<dbReference type="InterPro" id="IPR013556">
    <property type="entry name" value="Flag_M-ring_C"/>
</dbReference>
<dbReference type="InterPro" id="IPR045851">
    <property type="entry name" value="AMP-bd_C_sf"/>
</dbReference>
<dbReference type="PANTHER" id="PTHR30046">
    <property type="entry name" value="FLAGELLAR M-RING PROTEIN"/>
    <property type="match status" value="1"/>
</dbReference>
<dbReference type="RefSeq" id="WP_168609162.1">
    <property type="nucleotide sequence ID" value="NZ_JAAZQD010000003.1"/>
</dbReference>
<evidence type="ECO:0000256" key="6">
    <source>
        <dbReference type="ARBA" id="ARBA00022475"/>
    </source>
</evidence>
<gene>
    <name evidence="16" type="primary">fliF</name>
    <name evidence="16" type="ORF">HF690_08670</name>
</gene>
<evidence type="ECO:0000259" key="15">
    <source>
        <dbReference type="Pfam" id="PF08345"/>
    </source>
</evidence>
<feature type="domain" description="Flagellar M-ring C-terminal" evidence="15">
    <location>
        <begin position="244"/>
        <end position="372"/>
    </location>
</feature>
<keyword evidence="6" id="KW-1003">Cell membrane</keyword>
<evidence type="ECO:0000256" key="9">
    <source>
        <dbReference type="ARBA" id="ARBA00023136"/>
    </source>
</evidence>
<keyword evidence="7 13" id="KW-0812">Transmembrane</keyword>
<evidence type="ECO:0000256" key="10">
    <source>
        <dbReference type="ARBA" id="ARBA00023143"/>
    </source>
</evidence>
<evidence type="ECO:0000256" key="1">
    <source>
        <dbReference type="ARBA" id="ARBA00003820"/>
    </source>
</evidence>
<keyword evidence="9 13" id="KW-0472">Membrane</keyword>
<comment type="caution">
    <text evidence="16">The sequence shown here is derived from an EMBL/GenBank/DDBJ whole genome shotgun (WGS) entry which is preliminary data.</text>
</comment>
<proteinExistence type="inferred from homology"/>
<keyword evidence="8 13" id="KW-1133">Transmembrane helix</keyword>
<dbReference type="Proteomes" id="UP000541636">
    <property type="component" value="Unassembled WGS sequence"/>
</dbReference>
<evidence type="ECO:0000313" key="16">
    <source>
        <dbReference type="EMBL" id="NKZ39022.1"/>
    </source>
</evidence>
<evidence type="ECO:0000256" key="4">
    <source>
        <dbReference type="ARBA" id="ARBA00007971"/>
    </source>
</evidence>
<dbReference type="EMBL" id="JAAZQD010000003">
    <property type="protein sequence ID" value="NKZ39022.1"/>
    <property type="molecule type" value="Genomic_DNA"/>
</dbReference>
<dbReference type="InterPro" id="IPR000067">
    <property type="entry name" value="FlgMring_FliF"/>
</dbReference>
<dbReference type="Pfam" id="PF01514">
    <property type="entry name" value="YscJ_FliF"/>
    <property type="match status" value="1"/>
</dbReference>
<comment type="function">
    <text evidence="1">The M ring may be actively involved in energy transduction.</text>
</comment>
<evidence type="ECO:0000256" key="2">
    <source>
        <dbReference type="ARBA" id="ARBA00004117"/>
    </source>
</evidence>
<dbReference type="InterPro" id="IPR006182">
    <property type="entry name" value="FliF_N_dom"/>
</dbReference>
<dbReference type="GO" id="GO:0071973">
    <property type="term" value="P:bacterial-type flagellum-dependent cell motility"/>
    <property type="evidence" value="ECO:0007669"/>
    <property type="project" value="InterPro"/>
</dbReference>
<feature type="transmembrane region" description="Helical" evidence="13">
    <location>
        <begin position="421"/>
        <end position="441"/>
    </location>
</feature>
<evidence type="ECO:0000313" key="17">
    <source>
        <dbReference type="Proteomes" id="UP000541636"/>
    </source>
</evidence>
<feature type="transmembrane region" description="Helical" evidence="13">
    <location>
        <begin position="12"/>
        <end position="35"/>
    </location>
</feature>
<keyword evidence="17" id="KW-1185">Reference proteome</keyword>
<dbReference type="GO" id="GO:0003774">
    <property type="term" value="F:cytoskeletal motor activity"/>
    <property type="evidence" value="ECO:0007669"/>
    <property type="project" value="InterPro"/>
</dbReference>
<comment type="subunit">
    <text evidence="11">The basal body constitutes a major portion of the flagellar organelle and consists of four rings (L,P,S, and M) mounted on a central rod. The M ring is integral to the inner membrane of the cell and may be connected to the flagellar rod via the S ring. The S (supramembrane ring) lies just distal to the M ring. The L and P rings lie in the outer membrane and the periplasmic space, respectively.</text>
</comment>
<feature type="domain" description="Flagellar M-ring N-terminal" evidence="14">
    <location>
        <begin position="36"/>
        <end position="209"/>
    </location>
</feature>
<evidence type="ECO:0000259" key="14">
    <source>
        <dbReference type="Pfam" id="PF01514"/>
    </source>
</evidence>
<evidence type="ECO:0000256" key="13">
    <source>
        <dbReference type="SAM" id="Phobius"/>
    </source>
</evidence>
<keyword evidence="16" id="KW-0282">Flagellum</keyword>
<dbReference type="AlphaFoldDB" id="A0A846ZME1"/>
<dbReference type="PANTHER" id="PTHR30046:SF0">
    <property type="entry name" value="FLAGELLAR M-RING PROTEIN"/>
    <property type="match status" value="1"/>
</dbReference>
<dbReference type="GO" id="GO:0005886">
    <property type="term" value="C:plasma membrane"/>
    <property type="evidence" value="ECO:0007669"/>
    <property type="project" value="UniProtKB-SubCell"/>
</dbReference>
<sequence>MAQFFQNLSTRARIGFAALVLVILVAAGVAIWWTMQSTYSVLAQDLRPADATEISSALSKWGIPYRFENDGKNLLIPSDQVYQTRIKLAEQDIPHGGASGFELFKDSDYGVTEFAQRVNYQRALQGELERTIDSMREIQYSRVHLTIHHAGLFDTGKEASKAAVTLVLRPGQSIHQRQVRGIQRLVASAVESLKPTAVTILDQSGAVLSRSGDGVQGVGDFGDRMAQQTRIENELKAQATSLIERALGTRKFTVSVAVRLNYDKVHTVRDRLLANGKSGRGLLVSEKSDTRPGGSEVSGKSHRDIHSREVTYAHGKESQDVVQAPGRIENISVGIVIPGGLDNKQVVALDRVVSAGLGMDAARGDHIDIASVHPVSATMPAHAASATSSNRFAVSAHAPVMKSQRHVRAGVWSAVRDWRAWGMYAALAVVLVLLIMVIFLARRSRGKKRMSPEERDRVLDQIRQWCREPVA</sequence>
<evidence type="ECO:0000256" key="11">
    <source>
        <dbReference type="ARBA" id="ARBA00025936"/>
    </source>
</evidence>
<organism evidence="16 17">
    <name type="scientific">Oleiagrimonas citrea</name>
    <dbReference type="NCBI Taxonomy" id="1665687"/>
    <lineage>
        <taxon>Bacteria</taxon>
        <taxon>Pseudomonadati</taxon>
        <taxon>Pseudomonadota</taxon>
        <taxon>Gammaproteobacteria</taxon>
        <taxon>Lysobacterales</taxon>
        <taxon>Rhodanobacteraceae</taxon>
        <taxon>Oleiagrimonas</taxon>
    </lineage>
</organism>
<dbReference type="Pfam" id="PF08345">
    <property type="entry name" value="YscJ_FliF_C"/>
    <property type="match status" value="1"/>
</dbReference>
<evidence type="ECO:0000256" key="8">
    <source>
        <dbReference type="ARBA" id="ARBA00022989"/>
    </source>
</evidence>
<dbReference type="PRINTS" id="PR01009">
    <property type="entry name" value="FLGMRINGFLIF"/>
</dbReference>
<evidence type="ECO:0000256" key="12">
    <source>
        <dbReference type="SAM" id="MobiDB-lite"/>
    </source>
</evidence>
<keyword evidence="16" id="KW-0969">Cilium</keyword>
<dbReference type="GO" id="GO:0009431">
    <property type="term" value="C:bacterial-type flagellum basal body, MS ring"/>
    <property type="evidence" value="ECO:0007669"/>
    <property type="project" value="InterPro"/>
</dbReference>
<comment type="subcellular location">
    <subcellularLocation>
        <location evidence="2">Bacterial flagellum basal body</location>
    </subcellularLocation>
    <subcellularLocation>
        <location evidence="3">Cell membrane</location>
        <topology evidence="3">Multi-pass membrane protein</topology>
    </subcellularLocation>
</comment>
<dbReference type="Gene3D" id="3.30.300.30">
    <property type="match status" value="1"/>
</dbReference>
<keyword evidence="16" id="KW-0966">Cell projection</keyword>
<feature type="region of interest" description="Disordered" evidence="12">
    <location>
        <begin position="282"/>
        <end position="306"/>
    </location>
</feature>
<keyword evidence="10" id="KW-0975">Bacterial flagellum</keyword>
<accession>A0A846ZME1</accession>
<protein>
    <recommendedName>
        <fullName evidence="5">Flagellar M-ring protein</fullName>
    </recommendedName>
</protein>
<evidence type="ECO:0000256" key="7">
    <source>
        <dbReference type="ARBA" id="ARBA00022692"/>
    </source>
</evidence>
<reference evidence="16 17" key="1">
    <citation type="journal article" date="2017" name="Int. J. Syst. Evol. Microbiol.">
        <title>Oleiagrimonas citrea sp. nov., a marine bacterium isolated from tidal flat sediment and emended description of the genus Oleiagrimonas Fang et al. 2015 and Oleiagrimonas soli.</title>
        <authorList>
            <person name="Yang S.H."/>
            <person name="Seo H.S."/>
            <person name="Seong C.N."/>
            <person name="Kwon K.K."/>
        </authorList>
    </citation>
    <scope>NUCLEOTIDE SEQUENCE [LARGE SCALE GENOMIC DNA]</scope>
    <source>
        <strain evidence="16 17">MEBiC09124</strain>
    </source>
</reference>
<dbReference type="NCBIfam" id="TIGR00206">
    <property type="entry name" value="fliF"/>
    <property type="match status" value="1"/>
</dbReference>